<dbReference type="Proteomes" id="UP000230859">
    <property type="component" value="Unassembled WGS sequence"/>
</dbReference>
<feature type="transmembrane region" description="Helical" evidence="1">
    <location>
        <begin position="44"/>
        <end position="62"/>
    </location>
</feature>
<evidence type="ECO:0000256" key="1">
    <source>
        <dbReference type="SAM" id="Phobius"/>
    </source>
</evidence>
<dbReference type="SUPFAM" id="SSF110997">
    <property type="entry name" value="Sporulation related repeat"/>
    <property type="match status" value="1"/>
</dbReference>
<dbReference type="AlphaFoldDB" id="A0A2H0LQG7"/>
<sequence>MSRIVDALQNAERQKRKDVSTFTFQTANAHPQTLRKERKFSFKYFFLSVIVLILLIGAYQMGVRRQVPWGQVPQFQLPLPETESLSVEPAGPAEMIEETLVKTESNTSPKAAPALQSEKTPSALDLIKHRILFYTVQLVTYQKETQAQAQIGKLQAAGHDAYILPGGRYFRVCLGTYETYEEAKSALPSLKEALGEKAYGDAFIRLVRP</sequence>
<feature type="domain" description="SPOR" evidence="2">
    <location>
        <begin position="128"/>
        <end position="207"/>
    </location>
</feature>
<evidence type="ECO:0000313" key="4">
    <source>
        <dbReference type="Proteomes" id="UP000230859"/>
    </source>
</evidence>
<name>A0A2H0LQG7_9BACT</name>
<dbReference type="Pfam" id="PF05036">
    <property type="entry name" value="SPOR"/>
    <property type="match status" value="1"/>
</dbReference>
<dbReference type="GO" id="GO:0042834">
    <property type="term" value="F:peptidoglycan binding"/>
    <property type="evidence" value="ECO:0007669"/>
    <property type="project" value="InterPro"/>
</dbReference>
<keyword evidence="1" id="KW-1133">Transmembrane helix</keyword>
<accession>A0A2H0LQG7</accession>
<reference evidence="3 4" key="1">
    <citation type="submission" date="2017-09" db="EMBL/GenBank/DDBJ databases">
        <title>Depth-based differentiation of microbial function through sediment-hosted aquifers and enrichment of novel symbionts in the deep terrestrial subsurface.</title>
        <authorList>
            <person name="Probst A.J."/>
            <person name="Ladd B."/>
            <person name="Jarett J.K."/>
            <person name="Geller-Mcgrath D.E."/>
            <person name="Sieber C.M."/>
            <person name="Emerson J.B."/>
            <person name="Anantharaman K."/>
            <person name="Thomas B.C."/>
            <person name="Malmstrom R."/>
            <person name="Stieglmeier M."/>
            <person name="Klingl A."/>
            <person name="Woyke T."/>
            <person name="Ryan C.M."/>
            <person name="Banfield J.F."/>
        </authorList>
    </citation>
    <scope>NUCLEOTIDE SEQUENCE [LARGE SCALE GENOMIC DNA]</scope>
    <source>
        <strain evidence="3">CG11_big_fil_rev_8_21_14_0_20_45_26</strain>
    </source>
</reference>
<dbReference type="PROSITE" id="PS51724">
    <property type="entry name" value="SPOR"/>
    <property type="match status" value="1"/>
</dbReference>
<evidence type="ECO:0000313" key="3">
    <source>
        <dbReference type="EMBL" id="PIQ86596.1"/>
    </source>
</evidence>
<comment type="caution">
    <text evidence="3">The sequence shown here is derived from an EMBL/GenBank/DDBJ whole genome shotgun (WGS) entry which is preliminary data.</text>
</comment>
<dbReference type="InterPro" id="IPR007730">
    <property type="entry name" value="SPOR-like_dom"/>
</dbReference>
<dbReference type="EMBL" id="PCVY01000040">
    <property type="protein sequence ID" value="PIQ86596.1"/>
    <property type="molecule type" value="Genomic_DNA"/>
</dbReference>
<keyword evidence="1" id="KW-0472">Membrane</keyword>
<protein>
    <recommendedName>
        <fullName evidence="2">SPOR domain-containing protein</fullName>
    </recommendedName>
</protein>
<proteinExistence type="predicted"/>
<dbReference type="InterPro" id="IPR036680">
    <property type="entry name" value="SPOR-like_sf"/>
</dbReference>
<gene>
    <name evidence="3" type="ORF">COV74_04255</name>
</gene>
<keyword evidence="1" id="KW-0812">Transmembrane</keyword>
<evidence type="ECO:0000259" key="2">
    <source>
        <dbReference type="PROSITE" id="PS51724"/>
    </source>
</evidence>
<dbReference type="Gene3D" id="3.30.70.1070">
    <property type="entry name" value="Sporulation related repeat"/>
    <property type="match status" value="1"/>
</dbReference>
<organism evidence="3 4">
    <name type="scientific">Candidatus Abzuiibacterium crystallinum</name>
    <dbReference type="NCBI Taxonomy" id="1974748"/>
    <lineage>
        <taxon>Bacteria</taxon>
        <taxon>Pseudomonadati</taxon>
        <taxon>Candidatus Omnitrophota</taxon>
        <taxon>Candidatus Abzuiibacterium</taxon>
    </lineage>
</organism>